<evidence type="ECO:0000256" key="4">
    <source>
        <dbReference type="ARBA" id="ARBA00022692"/>
    </source>
</evidence>
<dbReference type="SUPFAM" id="SSF52540">
    <property type="entry name" value="P-loop containing nucleoside triphosphate hydrolases"/>
    <property type="match status" value="1"/>
</dbReference>
<dbReference type="PANTHER" id="PTHR37937">
    <property type="entry name" value="CONJUGATIVE TRANSFER: DNA TRANSPORT"/>
    <property type="match status" value="1"/>
</dbReference>
<sequence>MAQLSIRLGGIVALDEWNSLRYLGYGEPRVTLGRLRETRFAAQALRPVLVLGPQRSRKTTGVVIPTLLDWPGPAIVTSVRTDVIDASAKHRGRFGDITVFEPSGGLIHDRRTTGWDPLGDCRTWDDALRTARWLTEASFAGDGIVSGDFWASKAVSLLAPLLYSAALGNRDMRSVISWIRTQNTEDVYSILEGLDAPQAVDSLRSVAESEYRVRDSIYAVLNQITAVYDYSNVMKKTVTGDFDIERFFNGRNNTLYMCAPPDEQEEFAPLFTSLVRRVLREAYRRDAQGLTNTRSPLLVLLDEAGNIAPLANLDTLATTAAGTGIQLVSVFHDISQMSTIYGETKARTIANNHSALLLLPGNRDTLTSEMLTSLIGTEAAQGWRDPVTGRPGPTTGSPFRRLTPGTALCIYEHLSPLILTLRSSSHDNDLRRLSAASRTVTSNESA</sequence>
<comment type="caution">
    <text evidence="7">The sequence shown here is derived from an EMBL/GenBank/DDBJ whole genome shotgun (WGS) entry which is preliminary data.</text>
</comment>
<comment type="similarity">
    <text evidence="2">Belongs to the VirD4/TraG family.</text>
</comment>
<dbReference type="RefSeq" id="WP_349300960.1">
    <property type="nucleotide sequence ID" value="NZ_JBEDNQ010000012.1"/>
</dbReference>
<keyword evidence="8" id="KW-1185">Reference proteome</keyword>
<dbReference type="InterPro" id="IPR003688">
    <property type="entry name" value="TraG/VirD4"/>
</dbReference>
<reference evidence="7 8" key="1">
    <citation type="submission" date="2024-03" db="EMBL/GenBank/DDBJ databases">
        <title>Draft genome sequence of Pseudonocardia nematodicida JCM 31783.</title>
        <authorList>
            <person name="Butdee W."/>
            <person name="Duangmal K."/>
        </authorList>
    </citation>
    <scope>NUCLEOTIDE SEQUENCE [LARGE SCALE GENOMIC DNA]</scope>
    <source>
        <strain evidence="7 8">JCM 31783</strain>
    </source>
</reference>
<dbReference type="InterPro" id="IPR027417">
    <property type="entry name" value="P-loop_NTPase"/>
</dbReference>
<keyword evidence="5" id="KW-1133">Transmembrane helix</keyword>
<dbReference type="Pfam" id="PF02534">
    <property type="entry name" value="T4SS-DNA_transf"/>
    <property type="match status" value="1"/>
</dbReference>
<keyword evidence="3" id="KW-1003">Cell membrane</keyword>
<organism evidence="7 8">
    <name type="scientific">Pseudonocardia nematodicida</name>
    <dbReference type="NCBI Taxonomy" id="1206997"/>
    <lineage>
        <taxon>Bacteria</taxon>
        <taxon>Bacillati</taxon>
        <taxon>Actinomycetota</taxon>
        <taxon>Actinomycetes</taxon>
        <taxon>Pseudonocardiales</taxon>
        <taxon>Pseudonocardiaceae</taxon>
        <taxon>Pseudonocardia</taxon>
    </lineage>
</organism>
<evidence type="ECO:0000256" key="1">
    <source>
        <dbReference type="ARBA" id="ARBA00004651"/>
    </source>
</evidence>
<dbReference type="PANTHER" id="PTHR37937:SF1">
    <property type="entry name" value="CONJUGATIVE TRANSFER: DNA TRANSPORT"/>
    <property type="match status" value="1"/>
</dbReference>
<accession>A0ABV1KHF4</accession>
<keyword evidence="4" id="KW-0812">Transmembrane</keyword>
<dbReference type="InterPro" id="IPR051539">
    <property type="entry name" value="T4SS-coupling_protein"/>
</dbReference>
<evidence type="ECO:0000256" key="5">
    <source>
        <dbReference type="ARBA" id="ARBA00022989"/>
    </source>
</evidence>
<comment type="subcellular location">
    <subcellularLocation>
        <location evidence="1">Cell membrane</location>
        <topology evidence="1">Multi-pass membrane protein</topology>
    </subcellularLocation>
</comment>
<evidence type="ECO:0000313" key="7">
    <source>
        <dbReference type="EMBL" id="MEQ3553887.1"/>
    </source>
</evidence>
<dbReference type="CDD" id="cd01127">
    <property type="entry name" value="TrwB_TraG_TraD_VirD4"/>
    <property type="match status" value="1"/>
</dbReference>
<keyword evidence="6" id="KW-0472">Membrane</keyword>
<dbReference type="Gene3D" id="3.40.50.300">
    <property type="entry name" value="P-loop containing nucleotide triphosphate hydrolases"/>
    <property type="match status" value="1"/>
</dbReference>
<evidence type="ECO:0000313" key="8">
    <source>
        <dbReference type="Proteomes" id="UP001494902"/>
    </source>
</evidence>
<evidence type="ECO:0000256" key="3">
    <source>
        <dbReference type="ARBA" id="ARBA00022475"/>
    </source>
</evidence>
<gene>
    <name evidence="7" type="ORF">WIS52_25715</name>
</gene>
<protein>
    <submittedName>
        <fullName evidence="7">Type IV secretory system conjugative DNA transfer family protein</fullName>
    </submittedName>
</protein>
<dbReference type="EMBL" id="JBEDNQ010000012">
    <property type="protein sequence ID" value="MEQ3553887.1"/>
    <property type="molecule type" value="Genomic_DNA"/>
</dbReference>
<proteinExistence type="inferred from homology"/>
<evidence type="ECO:0000256" key="2">
    <source>
        <dbReference type="ARBA" id="ARBA00008806"/>
    </source>
</evidence>
<evidence type="ECO:0000256" key="6">
    <source>
        <dbReference type="ARBA" id="ARBA00023136"/>
    </source>
</evidence>
<name>A0ABV1KHF4_9PSEU</name>
<dbReference type="Proteomes" id="UP001494902">
    <property type="component" value="Unassembled WGS sequence"/>
</dbReference>